<name>A0A7N2M3A5_QUELO</name>
<proteinExistence type="predicted"/>
<dbReference type="PANTHER" id="PTHR46087:SF11">
    <property type="entry name" value="PROTEIN SEMI-ROLLED LEAF 2"/>
    <property type="match status" value="1"/>
</dbReference>
<dbReference type="Gramene" id="QL07p006023:mrna">
    <property type="protein sequence ID" value="QL07p006023:mrna"/>
    <property type="gene ID" value="QL07p006023"/>
</dbReference>
<keyword evidence="2" id="KW-1185">Reference proteome</keyword>
<accession>A0A7N2M3A5</accession>
<evidence type="ECO:0000313" key="2">
    <source>
        <dbReference type="Proteomes" id="UP000594261"/>
    </source>
</evidence>
<protein>
    <submittedName>
        <fullName evidence="1">Uncharacterized protein</fullName>
    </submittedName>
</protein>
<sequence length="91" mass="10793">MVLISRKIFPACESMCVCCPALRSSSRQPVKRYKKLLAEIFPESLYLEERCYKELRVEHIKFINIVWERFTGLAAEVEAAKIERDNFERKH</sequence>
<dbReference type="EMBL" id="LRBV02000007">
    <property type="status" value="NOT_ANNOTATED_CDS"/>
    <property type="molecule type" value="Genomic_DNA"/>
</dbReference>
<dbReference type="EnsemblPlants" id="QL07p006023:mrna">
    <property type="protein sequence ID" value="QL07p006023:mrna"/>
    <property type="gene ID" value="QL07p006023"/>
</dbReference>
<dbReference type="Proteomes" id="UP000594261">
    <property type="component" value="Chromosome 7"/>
</dbReference>
<reference evidence="1 2" key="1">
    <citation type="journal article" date="2016" name="G3 (Bethesda)">
        <title>First Draft Assembly and Annotation of the Genome of a California Endemic Oak Quercus lobata Nee (Fagaceae).</title>
        <authorList>
            <person name="Sork V.L."/>
            <person name="Fitz-Gibbon S.T."/>
            <person name="Puiu D."/>
            <person name="Crepeau M."/>
            <person name="Gugger P.F."/>
            <person name="Sherman R."/>
            <person name="Stevens K."/>
            <person name="Langley C.H."/>
            <person name="Pellegrini M."/>
            <person name="Salzberg S.L."/>
        </authorList>
    </citation>
    <scope>NUCLEOTIDE SEQUENCE [LARGE SCALE GENOMIC DNA]</scope>
    <source>
        <strain evidence="1 2">cv. SW786</strain>
    </source>
</reference>
<dbReference type="InterPro" id="IPR055296">
    <property type="entry name" value="SRL2-like"/>
</dbReference>
<dbReference type="InParanoid" id="A0A7N2M3A5"/>
<evidence type="ECO:0000313" key="1">
    <source>
        <dbReference type="EnsemblPlants" id="QL07p006023:mrna"/>
    </source>
</evidence>
<organism evidence="1 2">
    <name type="scientific">Quercus lobata</name>
    <name type="common">Valley oak</name>
    <dbReference type="NCBI Taxonomy" id="97700"/>
    <lineage>
        <taxon>Eukaryota</taxon>
        <taxon>Viridiplantae</taxon>
        <taxon>Streptophyta</taxon>
        <taxon>Embryophyta</taxon>
        <taxon>Tracheophyta</taxon>
        <taxon>Spermatophyta</taxon>
        <taxon>Magnoliopsida</taxon>
        <taxon>eudicotyledons</taxon>
        <taxon>Gunneridae</taxon>
        <taxon>Pentapetalae</taxon>
        <taxon>rosids</taxon>
        <taxon>fabids</taxon>
        <taxon>Fagales</taxon>
        <taxon>Fagaceae</taxon>
        <taxon>Quercus</taxon>
    </lineage>
</organism>
<dbReference type="AlphaFoldDB" id="A0A7N2M3A5"/>
<dbReference type="PANTHER" id="PTHR46087">
    <property type="entry name" value="PUTATIVE, EXPRESSED-RELATED"/>
    <property type="match status" value="1"/>
</dbReference>
<reference evidence="1" key="2">
    <citation type="submission" date="2021-01" db="UniProtKB">
        <authorList>
            <consortium name="EnsemblPlants"/>
        </authorList>
    </citation>
    <scope>IDENTIFICATION</scope>
</reference>